<dbReference type="Proteomes" id="UP000285278">
    <property type="component" value="Unassembled WGS sequence"/>
</dbReference>
<protein>
    <submittedName>
        <fullName evidence="1">Uncharacterized protein</fullName>
    </submittedName>
</protein>
<evidence type="ECO:0000313" key="2">
    <source>
        <dbReference type="Proteomes" id="UP000285278"/>
    </source>
</evidence>
<gene>
    <name evidence="1" type="ORF">D3M95_09910</name>
</gene>
<proteinExistence type="predicted"/>
<dbReference type="AlphaFoldDB" id="A0A418Q593"/>
<keyword evidence="2" id="KW-1185">Reference proteome</keyword>
<comment type="caution">
    <text evidence="1">The sequence shown here is derived from an EMBL/GenBank/DDBJ whole genome shotgun (WGS) entry which is preliminary data.</text>
</comment>
<dbReference type="RefSeq" id="WP_025403679.1">
    <property type="nucleotide sequence ID" value="NZ_CBCRUA010000002.1"/>
</dbReference>
<name>A0A418Q593_9CORY</name>
<reference evidence="1 2" key="1">
    <citation type="submission" date="2018-09" db="EMBL/GenBank/DDBJ databases">
        <title>Optimization and identification of Corynebacterium falsenii FN1-14 from fish paste.</title>
        <authorList>
            <person name="Daroonpunt R."/>
            <person name="Tanasupawat S."/>
        </authorList>
    </citation>
    <scope>NUCLEOTIDE SEQUENCE [LARGE SCALE GENOMIC DNA]</scope>
    <source>
        <strain evidence="1 2">FN1-14</strain>
    </source>
</reference>
<dbReference type="Gene3D" id="3.40.50.1110">
    <property type="entry name" value="SGNH hydrolase"/>
    <property type="match status" value="1"/>
</dbReference>
<dbReference type="InterPro" id="IPR036514">
    <property type="entry name" value="SGNH_hydro_sf"/>
</dbReference>
<dbReference type="EMBL" id="QXJK01000013">
    <property type="protein sequence ID" value="RIX33700.1"/>
    <property type="molecule type" value="Genomic_DNA"/>
</dbReference>
<evidence type="ECO:0000313" key="1">
    <source>
        <dbReference type="EMBL" id="RIX33700.1"/>
    </source>
</evidence>
<dbReference type="SUPFAM" id="SSF52266">
    <property type="entry name" value="SGNH hydrolase"/>
    <property type="match status" value="1"/>
</dbReference>
<dbReference type="STRING" id="1451189.CFAL_10740"/>
<organism evidence="1 2">
    <name type="scientific">Corynebacterium falsenii</name>
    <dbReference type="NCBI Taxonomy" id="108486"/>
    <lineage>
        <taxon>Bacteria</taxon>
        <taxon>Bacillati</taxon>
        <taxon>Actinomycetota</taxon>
        <taxon>Actinomycetes</taxon>
        <taxon>Mycobacteriales</taxon>
        <taxon>Corynebacteriaceae</taxon>
        <taxon>Corynebacterium</taxon>
    </lineage>
</organism>
<accession>A0A418Q593</accession>
<sequence>MKNLEVRDYSCPGAMAYVKGGPSATLDGEINNALNDHALNADTSNVVIQFGFNDSYTWLSQQVAARGLPDMLLSLPQRYDEQRVLWTNAMNAAIDRIKQAAPNAKITIADYPTISKTETAEQCLVHVEMLPGDIGIPAFWIRDAEVNIHNWAKDLVNARAKDNVVFADIRDSTEGTGECAPDDRRMIAGVIDTTNVSGYNLPVHMTNNGVAHTAKVIAGTF</sequence>
<dbReference type="OrthoDB" id="4529562at2"/>